<feature type="region of interest" description="Disordered" evidence="1">
    <location>
        <begin position="116"/>
        <end position="150"/>
    </location>
</feature>
<evidence type="ECO:0000313" key="4">
    <source>
        <dbReference type="Proteomes" id="UP000735302"/>
    </source>
</evidence>
<sequence>MQGTVNGGRRRGRQKKRWDDNIREWTGLELRNTLRKAEDREEWKAVVGRSSAVPRRIPNLRDSDYINEESNHPPSTTRNLKKSIAKRLSNNSSNAEIFQQAAEKYQEALTCSGYKQQPRYTPTHKTLTHTGASRANTNLKANNESGETTNTITCNYQGTPDIS</sequence>
<dbReference type="Proteomes" id="UP000735302">
    <property type="component" value="Unassembled WGS sequence"/>
</dbReference>
<reference evidence="3 4" key="1">
    <citation type="journal article" date="2021" name="Elife">
        <title>Chloroplast acquisition without the gene transfer in kleptoplastic sea slugs, Plakobranchus ocellatus.</title>
        <authorList>
            <person name="Maeda T."/>
            <person name="Takahashi S."/>
            <person name="Yoshida T."/>
            <person name="Shimamura S."/>
            <person name="Takaki Y."/>
            <person name="Nagai Y."/>
            <person name="Toyoda A."/>
            <person name="Suzuki Y."/>
            <person name="Arimoto A."/>
            <person name="Ishii H."/>
            <person name="Satoh N."/>
            <person name="Nishiyama T."/>
            <person name="Hasebe M."/>
            <person name="Maruyama T."/>
            <person name="Minagawa J."/>
            <person name="Obokata J."/>
            <person name="Shigenobu S."/>
        </authorList>
    </citation>
    <scope>NUCLEOTIDE SEQUENCE [LARGE SCALE GENOMIC DNA]</scope>
</reference>
<proteinExistence type="predicted"/>
<comment type="caution">
    <text evidence="3">The sequence shown here is derived from an EMBL/GenBank/DDBJ whole genome shotgun (WGS) entry which is preliminary data.</text>
</comment>
<protein>
    <submittedName>
        <fullName evidence="3">UDP-glucuronosyltransferase 2a1-like</fullName>
    </submittedName>
</protein>
<organism evidence="3 4">
    <name type="scientific">Plakobranchus ocellatus</name>
    <dbReference type="NCBI Taxonomy" id="259542"/>
    <lineage>
        <taxon>Eukaryota</taxon>
        <taxon>Metazoa</taxon>
        <taxon>Spiralia</taxon>
        <taxon>Lophotrochozoa</taxon>
        <taxon>Mollusca</taxon>
        <taxon>Gastropoda</taxon>
        <taxon>Heterobranchia</taxon>
        <taxon>Euthyneura</taxon>
        <taxon>Panpulmonata</taxon>
        <taxon>Sacoglossa</taxon>
        <taxon>Placobranchoidea</taxon>
        <taxon>Plakobranchidae</taxon>
        <taxon>Plakobranchus</taxon>
    </lineage>
</organism>
<gene>
    <name evidence="3" type="ORF">PoB_005561700</name>
</gene>
<dbReference type="InterPro" id="IPR058912">
    <property type="entry name" value="HTH_animal"/>
</dbReference>
<dbReference type="AlphaFoldDB" id="A0AAV4CC35"/>
<keyword evidence="4" id="KW-1185">Reference proteome</keyword>
<feature type="domain" description="Helix-turn-helix" evidence="2">
    <location>
        <begin position="65"/>
        <end position="116"/>
    </location>
</feature>
<evidence type="ECO:0000256" key="1">
    <source>
        <dbReference type="SAM" id="MobiDB-lite"/>
    </source>
</evidence>
<evidence type="ECO:0000259" key="2">
    <source>
        <dbReference type="Pfam" id="PF26215"/>
    </source>
</evidence>
<dbReference type="EMBL" id="BLXT01006120">
    <property type="protein sequence ID" value="GFO29112.1"/>
    <property type="molecule type" value="Genomic_DNA"/>
</dbReference>
<dbReference type="Pfam" id="PF26215">
    <property type="entry name" value="HTH_animal"/>
    <property type="match status" value="1"/>
</dbReference>
<name>A0AAV4CC35_9GAST</name>
<evidence type="ECO:0000313" key="3">
    <source>
        <dbReference type="EMBL" id="GFO29112.1"/>
    </source>
</evidence>
<accession>A0AAV4CC35</accession>
<feature type="region of interest" description="Disordered" evidence="1">
    <location>
        <begin position="55"/>
        <end position="80"/>
    </location>
</feature>